<dbReference type="PROSITE" id="PS51462">
    <property type="entry name" value="NUDIX"/>
    <property type="match status" value="1"/>
</dbReference>
<gene>
    <name evidence="3" type="ORF">Daura_40225</name>
</gene>
<sequence>MSARATYEVLSHTERLRNKVFAIFTDDVVMPGGDTAKRDYMVHVGAVGVVAVDDDGRVALVRQYRPAVRQVLWELPAGLVDVEGEPLVDAAARELAEEVDLTAATWDLLTEVHPSPGCSNEKIRLFLARDIAPVPDGDRHARTHEEAEMELHWIDLDAAVGMALSGEITNAACLVGVLGAAHARDRGWKTLRPAASAT</sequence>
<dbReference type="GO" id="GO:0019693">
    <property type="term" value="P:ribose phosphate metabolic process"/>
    <property type="evidence" value="ECO:0007669"/>
    <property type="project" value="TreeGrafter"/>
</dbReference>
<dbReference type="InterPro" id="IPR000086">
    <property type="entry name" value="NUDIX_hydrolase_dom"/>
</dbReference>
<evidence type="ECO:0000259" key="2">
    <source>
        <dbReference type="PROSITE" id="PS51462"/>
    </source>
</evidence>
<feature type="domain" description="Nudix hydrolase" evidence="2">
    <location>
        <begin position="41"/>
        <end position="176"/>
    </location>
</feature>
<dbReference type="EMBL" id="CP073767">
    <property type="protein sequence ID" value="UWZ52796.1"/>
    <property type="molecule type" value="Genomic_DNA"/>
</dbReference>
<evidence type="ECO:0000313" key="4">
    <source>
        <dbReference type="Proteomes" id="UP001058003"/>
    </source>
</evidence>
<dbReference type="GO" id="GO:0006753">
    <property type="term" value="P:nucleoside phosphate metabolic process"/>
    <property type="evidence" value="ECO:0007669"/>
    <property type="project" value="TreeGrafter"/>
</dbReference>
<name>A0A9Q9MHM6_9ACTN</name>
<dbReference type="SUPFAM" id="SSF55811">
    <property type="entry name" value="Nudix"/>
    <property type="match status" value="1"/>
</dbReference>
<keyword evidence="1 3" id="KW-0378">Hydrolase</keyword>
<dbReference type="Pfam" id="PF00293">
    <property type="entry name" value="NUDIX"/>
    <property type="match status" value="1"/>
</dbReference>
<proteinExistence type="predicted"/>
<evidence type="ECO:0000313" key="3">
    <source>
        <dbReference type="EMBL" id="UWZ52796.1"/>
    </source>
</evidence>
<organism evidence="3 4">
    <name type="scientific">Dactylosporangium aurantiacum</name>
    <dbReference type="NCBI Taxonomy" id="35754"/>
    <lineage>
        <taxon>Bacteria</taxon>
        <taxon>Bacillati</taxon>
        <taxon>Actinomycetota</taxon>
        <taxon>Actinomycetes</taxon>
        <taxon>Micromonosporales</taxon>
        <taxon>Micromonosporaceae</taxon>
        <taxon>Dactylosporangium</taxon>
    </lineage>
</organism>
<dbReference type="Proteomes" id="UP001058003">
    <property type="component" value="Chromosome"/>
</dbReference>
<accession>A0A9Q9MHM6</accession>
<reference evidence="3" key="1">
    <citation type="submission" date="2021-04" db="EMBL/GenBank/DDBJ databases">
        <title>Dactylosporangium aurantiacum NRRL B-8018 full assembly.</title>
        <authorList>
            <person name="Hartkoorn R.C."/>
            <person name="Beaudoing E."/>
            <person name="Hot D."/>
        </authorList>
    </citation>
    <scope>NUCLEOTIDE SEQUENCE</scope>
    <source>
        <strain evidence="3">NRRL B-8018</strain>
    </source>
</reference>
<dbReference type="PANTHER" id="PTHR11839">
    <property type="entry name" value="UDP/ADP-SUGAR PYROPHOSPHATASE"/>
    <property type="match status" value="1"/>
</dbReference>
<dbReference type="RefSeq" id="WP_033359436.1">
    <property type="nucleotide sequence ID" value="NZ_CP073767.1"/>
</dbReference>
<dbReference type="GO" id="GO:0016787">
    <property type="term" value="F:hydrolase activity"/>
    <property type="evidence" value="ECO:0007669"/>
    <property type="project" value="UniProtKB-KW"/>
</dbReference>
<dbReference type="InterPro" id="IPR015797">
    <property type="entry name" value="NUDIX_hydrolase-like_dom_sf"/>
</dbReference>
<protein>
    <submittedName>
        <fullName evidence="3">NUDIX hydrolase</fullName>
    </submittedName>
</protein>
<dbReference type="AlphaFoldDB" id="A0A9Q9MHM6"/>
<keyword evidence="4" id="KW-1185">Reference proteome</keyword>
<dbReference type="PANTHER" id="PTHR11839:SF31">
    <property type="entry name" value="ADP-RIBOSE PYROPHOSPHATASE"/>
    <property type="match status" value="1"/>
</dbReference>
<dbReference type="OrthoDB" id="9806150at2"/>
<dbReference type="GO" id="GO:0005829">
    <property type="term" value="C:cytosol"/>
    <property type="evidence" value="ECO:0007669"/>
    <property type="project" value="TreeGrafter"/>
</dbReference>
<dbReference type="KEGG" id="daur:Daura_40225"/>
<evidence type="ECO:0000256" key="1">
    <source>
        <dbReference type="ARBA" id="ARBA00022801"/>
    </source>
</evidence>
<dbReference type="Gene3D" id="3.90.79.10">
    <property type="entry name" value="Nucleoside Triphosphate Pyrophosphohydrolase"/>
    <property type="match status" value="1"/>
</dbReference>